<feature type="compositionally biased region" description="Basic and acidic residues" evidence="1">
    <location>
        <begin position="155"/>
        <end position="180"/>
    </location>
</feature>
<evidence type="ECO:0000256" key="1">
    <source>
        <dbReference type="SAM" id="MobiDB-lite"/>
    </source>
</evidence>
<gene>
    <name evidence="2" type="ORF">L873DRAFT_1405076</name>
</gene>
<feature type="compositionally biased region" description="Polar residues" evidence="1">
    <location>
        <begin position="80"/>
        <end position="107"/>
    </location>
</feature>
<organism evidence="2 3">
    <name type="scientific">Choiromyces venosus 120613-1</name>
    <dbReference type="NCBI Taxonomy" id="1336337"/>
    <lineage>
        <taxon>Eukaryota</taxon>
        <taxon>Fungi</taxon>
        <taxon>Dikarya</taxon>
        <taxon>Ascomycota</taxon>
        <taxon>Pezizomycotina</taxon>
        <taxon>Pezizomycetes</taxon>
        <taxon>Pezizales</taxon>
        <taxon>Tuberaceae</taxon>
        <taxon>Choiromyces</taxon>
    </lineage>
</organism>
<keyword evidence="3" id="KW-1185">Reference proteome</keyword>
<evidence type="ECO:0000313" key="2">
    <source>
        <dbReference type="EMBL" id="RPA94705.1"/>
    </source>
</evidence>
<accession>A0A3N4J936</accession>
<dbReference type="EMBL" id="ML120434">
    <property type="protein sequence ID" value="RPA94705.1"/>
    <property type="molecule type" value="Genomic_DNA"/>
</dbReference>
<feature type="compositionally biased region" description="Basic and acidic residues" evidence="1">
    <location>
        <begin position="54"/>
        <end position="66"/>
    </location>
</feature>
<feature type="compositionally biased region" description="Basic and acidic residues" evidence="1">
    <location>
        <begin position="110"/>
        <end position="140"/>
    </location>
</feature>
<protein>
    <submittedName>
        <fullName evidence="2">Uncharacterized protein</fullName>
    </submittedName>
</protein>
<proteinExistence type="predicted"/>
<dbReference type="Proteomes" id="UP000276215">
    <property type="component" value="Unassembled WGS sequence"/>
</dbReference>
<evidence type="ECO:0000313" key="3">
    <source>
        <dbReference type="Proteomes" id="UP000276215"/>
    </source>
</evidence>
<feature type="region of interest" description="Disordered" evidence="1">
    <location>
        <begin position="1"/>
        <end position="180"/>
    </location>
</feature>
<reference evidence="2 3" key="1">
    <citation type="journal article" date="2018" name="Nat. Ecol. Evol.">
        <title>Pezizomycetes genomes reveal the molecular basis of ectomycorrhizal truffle lifestyle.</title>
        <authorList>
            <person name="Murat C."/>
            <person name="Payen T."/>
            <person name="Noel B."/>
            <person name="Kuo A."/>
            <person name="Morin E."/>
            <person name="Chen J."/>
            <person name="Kohler A."/>
            <person name="Krizsan K."/>
            <person name="Balestrini R."/>
            <person name="Da Silva C."/>
            <person name="Montanini B."/>
            <person name="Hainaut M."/>
            <person name="Levati E."/>
            <person name="Barry K.W."/>
            <person name="Belfiori B."/>
            <person name="Cichocki N."/>
            <person name="Clum A."/>
            <person name="Dockter R.B."/>
            <person name="Fauchery L."/>
            <person name="Guy J."/>
            <person name="Iotti M."/>
            <person name="Le Tacon F."/>
            <person name="Lindquist E.A."/>
            <person name="Lipzen A."/>
            <person name="Malagnac F."/>
            <person name="Mello A."/>
            <person name="Molinier V."/>
            <person name="Miyauchi S."/>
            <person name="Poulain J."/>
            <person name="Riccioni C."/>
            <person name="Rubini A."/>
            <person name="Sitrit Y."/>
            <person name="Splivallo R."/>
            <person name="Traeger S."/>
            <person name="Wang M."/>
            <person name="Zifcakova L."/>
            <person name="Wipf D."/>
            <person name="Zambonelli A."/>
            <person name="Paolocci F."/>
            <person name="Nowrousian M."/>
            <person name="Ottonello S."/>
            <person name="Baldrian P."/>
            <person name="Spatafora J.W."/>
            <person name="Henrissat B."/>
            <person name="Nagy L.G."/>
            <person name="Aury J.M."/>
            <person name="Wincker P."/>
            <person name="Grigoriev I.V."/>
            <person name="Bonfante P."/>
            <person name="Martin F.M."/>
        </authorList>
    </citation>
    <scope>NUCLEOTIDE SEQUENCE [LARGE SCALE GENOMIC DNA]</scope>
    <source>
        <strain evidence="2 3">120613-1</strain>
    </source>
</reference>
<name>A0A3N4J936_9PEZI</name>
<sequence length="413" mass="44621">MLEYVPWKKKAKQPATAAAVPTHNETVGKPTTTATTAADITTTATPQSPKPVLSHRDEEFLEKTLEDTDDQPVVILEGSGRTTPSISPSITPLATPASETTLGATSSDDAELKGKSKKREKEEKAAEWKEGIRNRWEGLRRSASSAVDTKKKGKGKAEEGDVKGKGKGKEKEKLEVKEEKSEEDELRRALDGLNLAAKGGRAFSISPETAQLLDRFTQILKDLVNGVPTAYNDLVELLESSSKTLEETFSSLPSFLQKIIKTLPEKMRDNMRPGLLRAVAATTPAAAAEIEKLSSIPTLKEMVTKPGLLMGILKSMINLLKTKFPMALGGANLAISMGLFRKFLIYSPLRFGGARADGSFIVVLIALWYCYKRGREVRLEKERLEAEALAAGEGAATGAAPTVVVQGESGAEK</sequence>
<feature type="compositionally biased region" description="Low complexity" evidence="1">
    <location>
        <begin position="31"/>
        <end position="45"/>
    </location>
</feature>
<dbReference type="AlphaFoldDB" id="A0A3N4J936"/>
<dbReference type="OrthoDB" id="5398191at2759"/>